<proteinExistence type="predicted"/>
<evidence type="ECO:0000313" key="1">
    <source>
        <dbReference type="EMBL" id="KZL86890.1"/>
    </source>
</evidence>
<reference evidence="1 2" key="1">
    <citation type="submission" date="2015-06" db="EMBL/GenBank/DDBJ databases">
        <title>Survival trade-offs in plant roots during colonization by closely related pathogenic and mutualistic fungi.</title>
        <authorList>
            <person name="Hacquard S."/>
            <person name="Kracher B."/>
            <person name="Hiruma K."/>
            <person name="Weinman A."/>
            <person name="Muench P."/>
            <person name="Garrido Oter R."/>
            <person name="Ver Loren van Themaat E."/>
            <person name="Dallerey J.-F."/>
            <person name="Damm U."/>
            <person name="Henrissat B."/>
            <person name="Lespinet O."/>
            <person name="Thon M."/>
            <person name="Kemen E."/>
            <person name="McHardy A.C."/>
            <person name="Schulze-Lefert P."/>
            <person name="O'Connell R.J."/>
        </authorList>
    </citation>
    <scope>NUCLEOTIDE SEQUENCE [LARGE SCALE GENOMIC DNA]</scope>
    <source>
        <strain evidence="1 2">MAFF 238704</strain>
    </source>
</reference>
<dbReference type="AlphaFoldDB" id="A0A162PA00"/>
<sequence>MVHFFDLPREVWNMIYVSYVSIEGGYVLNFDSNTLKGAGNKSIDLAFTLTCKSVAEEMRGMALASNTINFSTFHSQEHQAIAGRFDVMISTVHSQRQFKWNHIHPDTLSVPNDIWGDLSKAHPNFAPYVDMVKDRSNMHTVQWDNVGPPGSCGETPSVFRDFIRSALQTIVAYKHRFDIEQLTRFENNKYDVDHTPLGNLVNLNPNLWTIPILWHVDMPGSKINQIKHRYSAAAVAIRFLESLSKDSRSGIRKIVLNEDRAAVAFAECHGLGFAPYCQENPHLRVKRRVSMWGTVFQTTTANVNYPVMPPYEGISLESNGISYPVAVWILEALELKFAGMPPDSFTLTLDGDWACSEIFRTVVQREAAWQTGIDLCMERKILPPLAWDLRRKDSRNRRGFEGEAYERDNSWYLFEAFPQAIQDIVAGKSIIRCYFELGESWDVERLVEENKERTLNDLKAAWFVREKPHFDPDPPSPNWVQLLCDNSWETVLPCSMSDEAFDESISWYLIERASTA</sequence>
<dbReference type="Proteomes" id="UP000076584">
    <property type="component" value="Unassembled WGS sequence"/>
</dbReference>
<gene>
    <name evidence="1" type="ORF">CI238_09237</name>
</gene>
<comment type="caution">
    <text evidence="1">The sequence shown here is derived from an EMBL/GenBank/DDBJ whole genome shotgun (WGS) entry which is preliminary data.</text>
</comment>
<organism evidence="1 2">
    <name type="scientific">Colletotrichum incanum</name>
    <name type="common">Soybean anthracnose fungus</name>
    <dbReference type="NCBI Taxonomy" id="1573173"/>
    <lineage>
        <taxon>Eukaryota</taxon>
        <taxon>Fungi</taxon>
        <taxon>Dikarya</taxon>
        <taxon>Ascomycota</taxon>
        <taxon>Pezizomycotina</taxon>
        <taxon>Sordariomycetes</taxon>
        <taxon>Hypocreomycetidae</taxon>
        <taxon>Glomerellales</taxon>
        <taxon>Glomerellaceae</taxon>
        <taxon>Colletotrichum</taxon>
        <taxon>Colletotrichum spaethianum species complex</taxon>
    </lineage>
</organism>
<dbReference type="EMBL" id="LFIW01000357">
    <property type="protein sequence ID" value="KZL86890.1"/>
    <property type="molecule type" value="Genomic_DNA"/>
</dbReference>
<evidence type="ECO:0000313" key="2">
    <source>
        <dbReference type="Proteomes" id="UP000076584"/>
    </source>
</evidence>
<keyword evidence="2" id="KW-1185">Reference proteome</keyword>
<protein>
    <submittedName>
        <fullName evidence="1">Uncharacterized protein</fullName>
    </submittedName>
</protein>
<accession>A0A162PA00</accession>
<name>A0A162PA00_COLIC</name>